<accession>A0ABV8EHN4</accession>
<dbReference type="Gene3D" id="2.30.40.10">
    <property type="entry name" value="Urease, subunit C, domain 1"/>
    <property type="match status" value="1"/>
</dbReference>
<evidence type="ECO:0000313" key="3">
    <source>
        <dbReference type="Proteomes" id="UP001595766"/>
    </source>
</evidence>
<gene>
    <name evidence="2" type="ORF">ACFOUP_05075</name>
</gene>
<proteinExistence type="predicted"/>
<dbReference type="PANTHER" id="PTHR43135:SF3">
    <property type="entry name" value="ALPHA-D-RIBOSE 1-METHYLPHOSPHONATE 5-TRIPHOSPHATE DIPHOSPHATASE"/>
    <property type="match status" value="1"/>
</dbReference>
<dbReference type="PANTHER" id="PTHR43135">
    <property type="entry name" value="ALPHA-D-RIBOSE 1-METHYLPHOSPHONATE 5-TRIPHOSPHATE DIPHOSPHATASE"/>
    <property type="match status" value="1"/>
</dbReference>
<protein>
    <submittedName>
        <fullName evidence="2">Amidohydrolase family protein</fullName>
    </submittedName>
</protein>
<dbReference type="Proteomes" id="UP001595766">
    <property type="component" value="Unassembled WGS sequence"/>
</dbReference>
<feature type="domain" description="Amidohydrolase-related" evidence="1">
    <location>
        <begin position="327"/>
        <end position="415"/>
    </location>
</feature>
<comment type="caution">
    <text evidence="2">The sequence shown here is derived from an EMBL/GenBank/DDBJ whole genome shotgun (WGS) entry which is preliminary data.</text>
</comment>
<dbReference type="Gene3D" id="3.40.50.10910">
    <property type="entry name" value="Amidohydrolase"/>
    <property type="match status" value="1"/>
</dbReference>
<dbReference type="RefSeq" id="WP_241295941.1">
    <property type="nucleotide sequence ID" value="NZ_JAKZGR010000011.1"/>
</dbReference>
<dbReference type="SUPFAM" id="SSF51338">
    <property type="entry name" value="Composite domain of metallo-dependent hydrolases"/>
    <property type="match status" value="1"/>
</dbReference>
<sequence>MKLKFYSPILLVILCFISITNNSFSQKILFKDVNLIPMTSDTLLISQSVLVQDGKIVAIDDYKNLKPKKKSKTQVIAAKGKFLMPSLVDMHVHLPDEDRVEEFLKYNLAAGVLHLRVMNSVMDQDELKRVIDAEDGVLRPSIHFSHLIRRDKSYTIHQADSLMKKMKETEERFVKLLSLGSEETFGNLSAAAKSNGVIFCGHFPVYQKFGQAYMVDMDKVLHSGFRSVEHLGGYIWLQSDDQIEKSIQITKLNEVYNCPTLDWDVMTSNLLYPKGYKDRFTYKLLPIEITKKWEADYKSYIDELGGLEMIQGSMEKNQGAFEAKKKILKDLYDAGCLLLIGGDAGTHFQAPGFNIYEEMLHWSDIGIDNYSILRSATYHAAKFFGEHSTWGTIEVGKNAEMILLTSNPLEDIRNIGTIEQTVFGKLIFDNGQFIKSLKELSK</sequence>
<dbReference type="SUPFAM" id="SSF51556">
    <property type="entry name" value="Metallo-dependent hydrolases"/>
    <property type="match status" value="1"/>
</dbReference>
<evidence type="ECO:0000259" key="1">
    <source>
        <dbReference type="Pfam" id="PF01979"/>
    </source>
</evidence>
<name>A0ABV8EHN4_9BACT</name>
<dbReference type="Gene3D" id="3.30.110.90">
    <property type="entry name" value="Amidohydrolase"/>
    <property type="match status" value="1"/>
</dbReference>
<dbReference type="Pfam" id="PF01979">
    <property type="entry name" value="Amidohydro_1"/>
    <property type="match status" value="1"/>
</dbReference>
<dbReference type="InterPro" id="IPR006680">
    <property type="entry name" value="Amidohydro-rel"/>
</dbReference>
<dbReference type="Gene3D" id="1.20.58.520">
    <property type="entry name" value="Amidohydrolase"/>
    <property type="match status" value="1"/>
</dbReference>
<keyword evidence="3" id="KW-1185">Reference proteome</keyword>
<reference evidence="3" key="1">
    <citation type="journal article" date="2019" name="Int. J. Syst. Evol. Microbiol.">
        <title>The Global Catalogue of Microorganisms (GCM) 10K type strain sequencing project: providing services to taxonomists for standard genome sequencing and annotation.</title>
        <authorList>
            <consortium name="The Broad Institute Genomics Platform"/>
            <consortium name="The Broad Institute Genome Sequencing Center for Infectious Disease"/>
            <person name="Wu L."/>
            <person name="Ma J."/>
        </authorList>
    </citation>
    <scope>NUCLEOTIDE SEQUENCE [LARGE SCALE GENOMIC DNA]</scope>
    <source>
        <strain evidence="3">CECT 8551</strain>
    </source>
</reference>
<dbReference type="InterPro" id="IPR032466">
    <property type="entry name" value="Metal_Hydrolase"/>
</dbReference>
<dbReference type="InterPro" id="IPR011059">
    <property type="entry name" value="Metal-dep_hydrolase_composite"/>
</dbReference>
<dbReference type="InterPro" id="IPR051781">
    <property type="entry name" value="Metallo-dep_Hydrolase"/>
</dbReference>
<dbReference type="EMBL" id="JBHSAV010000016">
    <property type="protein sequence ID" value="MFC3975736.1"/>
    <property type="molecule type" value="Genomic_DNA"/>
</dbReference>
<evidence type="ECO:0000313" key="2">
    <source>
        <dbReference type="EMBL" id="MFC3975736.1"/>
    </source>
</evidence>
<organism evidence="2 3">
    <name type="scientific">Belliella kenyensis</name>
    <dbReference type="NCBI Taxonomy" id="1472724"/>
    <lineage>
        <taxon>Bacteria</taxon>
        <taxon>Pseudomonadati</taxon>
        <taxon>Bacteroidota</taxon>
        <taxon>Cytophagia</taxon>
        <taxon>Cytophagales</taxon>
        <taxon>Cyclobacteriaceae</taxon>
        <taxon>Belliella</taxon>
    </lineage>
</organism>